<evidence type="ECO:0000256" key="1">
    <source>
        <dbReference type="SAM" id="MobiDB-lite"/>
    </source>
</evidence>
<evidence type="ECO:0000256" key="2">
    <source>
        <dbReference type="SAM" id="SignalP"/>
    </source>
</evidence>
<dbReference type="RefSeq" id="WP_218121196.1">
    <property type="nucleotide sequence ID" value="NZ_FNAG01000002.1"/>
</dbReference>
<feature type="signal peptide" evidence="2">
    <location>
        <begin position="1"/>
        <end position="23"/>
    </location>
</feature>
<gene>
    <name evidence="3" type="ORF">SAMN04488509_10281</name>
</gene>
<keyword evidence="3" id="KW-0449">Lipoprotein</keyword>
<proteinExistence type="predicted"/>
<dbReference type="Proteomes" id="UP000199603">
    <property type="component" value="Unassembled WGS sequence"/>
</dbReference>
<dbReference type="InterPro" id="IPR005297">
    <property type="entry name" value="Lipoprotein_repeat"/>
</dbReference>
<dbReference type="STRING" id="265719.SAMN04488509_10281"/>
<name>A0A1G6TYS6_9GAMM</name>
<keyword evidence="4" id="KW-1185">Reference proteome</keyword>
<dbReference type="GO" id="GO:0043448">
    <property type="term" value="P:alkane catabolic process"/>
    <property type="evidence" value="ECO:0007669"/>
    <property type="project" value="TreeGrafter"/>
</dbReference>
<evidence type="ECO:0000313" key="4">
    <source>
        <dbReference type="Proteomes" id="UP000199603"/>
    </source>
</evidence>
<dbReference type="EMBL" id="FNAG01000002">
    <property type="protein sequence ID" value="SDD34312.1"/>
    <property type="molecule type" value="Genomic_DNA"/>
</dbReference>
<feature type="chain" id="PRO_5011608701" evidence="2">
    <location>
        <begin position="24"/>
        <end position="185"/>
    </location>
</feature>
<dbReference type="Pfam" id="PF03640">
    <property type="entry name" value="Lipoprotein_15"/>
    <property type="match status" value="2"/>
</dbReference>
<organism evidence="3 4">
    <name type="scientific">Aquimonas voraii</name>
    <dbReference type="NCBI Taxonomy" id="265719"/>
    <lineage>
        <taxon>Bacteria</taxon>
        <taxon>Pseudomonadati</taxon>
        <taxon>Pseudomonadota</taxon>
        <taxon>Gammaproteobacteria</taxon>
        <taxon>Lysobacterales</taxon>
        <taxon>Lysobacteraceae</taxon>
        <taxon>Aquimonas</taxon>
    </lineage>
</organism>
<sequence length="185" mass="20100">MNALAHASALALLMLASTGDAVARQAPDKPAASSSMYESTRPPATDEEHAAVLSALPAEVSGAPAVFVRGYLVDRRGMTLYIFERDRPGVSTCYRACEKLWPPLSADLDAVDFGEFSVLERMDGSRQWAFRGQPLYYWPYDKRAGDVMGDNVSGVWHIVPDPAATAAPAPQPEPIPVPSDEYQYP</sequence>
<dbReference type="PANTHER" id="PTHR39335:SF1">
    <property type="entry name" value="BLL4220 PROTEIN"/>
    <property type="match status" value="1"/>
</dbReference>
<dbReference type="PANTHER" id="PTHR39335">
    <property type="entry name" value="BLL4220 PROTEIN"/>
    <property type="match status" value="1"/>
</dbReference>
<dbReference type="AlphaFoldDB" id="A0A1G6TYS6"/>
<reference evidence="3 4" key="1">
    <citation type="submission" date="2016-10" db="EMBL/GenBank/DDBJ databases">
        <authorList>
            <person name="de Groot N.N."/>
        </authorList>
    </citation>
    <scope>NUCLEOTIDE SEQUENCE [LARGE SCALE GENOMIC DNA]</scope>
    <source>
        <strain evidence="3 4">DSM 16957</strain>
    </source>
</reference>
<feature type="region of interest" description="Disordered" evidence="1">
    <location>
        <begin position="164"/>
        <end position="185"/>
    </location>
</feature>
<protein>
    <submittedName>
        <fullName evidence="3">Predicted lipoprotein with conserved Yx(FWY)xxD motif</fullName>
    </submittedName>
</protein>
<keyword evidence="2" id="KW-0732">Signal</keyword>
<accession>A0A1G6TYS6</accession>
<evidence type="ECO:0000313" key="3">
    <source>
        <dbReference type="EMBL" id="SDD34312.1"/>
    </source>
</evidence>
<feature type="region of interest" description="Disordered" evidence="1">
    <location>
        <begin position="25"/>
        <end position="44"/>
    </location>
</feature>